<dbReference type="InterPro" id="IPR050239">
    <property type="entry name" value="Sigma-70_RNA_pol_init_factors"/>
</dbReference>
<evidence type="ECO:0000259" key="5">
    <source>
        <dbReference type="Pfam" id="PF04545"/>
    </source>
</evidence>
<comment type="similarity">
    <text evidence="1">Belongs to the sigma-70 factor family.</text>
</comment>
<dbReference type="Pfam" id="PF04539">
    <property type="entry name" value="Sigma70_r3"/>
    <property type="match status" value="1"/>
</dbReference>
<evidence type="ECO:0000259" key="4">
    <source>
        <dbReference type="Pfam" id="PF04542"/>
    </source>
</evidence>
<dbReference type="AlphaFoldDB" id="A0A8J5B934"/>
<evidence type="ECO:0000313" key="6">
    <source>
        <dbReference type="EMBL" id="KAG6466792.1"/>
    </source>
</evidence>
<dbReference type="GO" id="GO:0006352">
    <property type="term" value="P:DNA-templated transcription initiation"/>
    <property type="evidence" value="ECO:0007669"/>
    <property type="project" value="InterPro"/>
</dbReference>
<keyword evidence="7" id="KW-1185">Reference proteome</keyword>
<evidence type="ECO:0000259" key="3">
    <source>
        <dbReference type="Pfam" id="PF04539"/>
    </source>
</evidence>
<feature type="region of interest" description="Disordered" evidence="2">
    <location>
        <begin position="45"/>
        <end position="76"/>
    </location>
</feature>
<evidence type="ECO:0008006" key="8">
    <source>
        <dbReference type="Google" id="ProtNLM"/>
    </source>
</evidence>
<dbReference type="Pfam" id="PF04542">
    <property type="entry name" value="Sigma70_r2"/>
    <property type="match status" value="1"/>
</dbReference>
<sequence length="481" mass="54417">MGIVAVPSSASRSAFGACGLAVRRSPALRRPFVVLAFKGGPGPNYSEAVVSPPVKETKKSPGKRPERGKSAAVSADACTRDPGYDEVAAALENIYKLSPEDFTDWEAKGVGNVVRNKKKAKRLGLEERVSLRQQRKEEESVEEANSGRKRRDLKEDEEKLVREYSISTDLNRLDWKRVKIPPVLSSVEHTWLFKSMQPMKAILQVKEELSKDLKRESTYGELADAVNTSVPILRRHLEVGQAARNKLIKHNLRLVLFVINKYFPETATGHKFQEFCQAGARGLITAIDRFEPRRGFRLSTYGLFWIRHSISRSMTLASFTKVPFGIESVRQEIQKGKLELSFELGRQPTEKETADRVRISLERYNDVVKTSRPVFSLHAKHIVTQEEFINGITDIDGSVGGDKHRQPALLRLALDDVLDSLKPKESLVLRQRYGLDGKGERTLGEIAGNLNISREMVRKHELKALLKLKHPTRVDYLRRYI</sequence>
<evidence type="ECO:0000256" key="2">
    <source>
        <dbReference type="SAM" id="MobiDB-lite"/>
    </source>
</evidence>
<dbReference type="OrthoDB" id="47406at2759"/>
<gene>
    <name evidence="6" type="ORF">ZIOFF_075396</name>
</gene>
<evidence type="ECO:0000313" key="7">
    <source>
        <dbReference type="Proteomes" id="UP000734854"/>
    </source>
</evidence>
<dbReference type="InterPro" id="IPR014284">
    <property type="entry name" value="RNA_pol_sigma-70_dom"/>
</dbReference>
<dbReference type="EMBL" id="JACMSC010000119">
    <property type="protein sequence ID" value="KAG6466792.1"/>
    <property type="molecule type" value="Genomic_DNA"/>
</dbReference>
<comment type="caution">
    <text evidence="6">The sequence shown here is derived from an EMBL/GenBank/DDBJ whole genome shotgun (WGS) entry which is preliminary data.</text>
</comment>
<dbReference type="GO" id="GO:0003700">
    <property type="term" value="F:DNA-binding transcription factor activity"/>
    <property type="evidence" value="ECO:0007669"/>
    <property type="project" value="InterPro"/>
</dbReference>
<dbReference type="InterPro" id="IPR007627">
    <property type="entry name" value="RNA_pol_sigma70_r2"/>
</dbReference>
<dbReference type="InterPro" id="IPR007624">
    <property type="entry name" value="RNA_pol_sigma70_r3"/>
</dbReference>
<dbReference type="NCBIfam" id="TIGR02937">
    <property type="entry name" value="sigma70-ECF"/>
    <property type="match status" value="1"/>
</dbReference>
<dbReference type="Proteomes" id="UP000734854">
    <property type="component" value="Unassembled WGS sequence"/>
</dbReference>
<dbReference type="InterPro" id="IPR007630">
    <property type="entry name" value="RNA_pol_sigma70_r4"/>
</dbReference>
<organism evidence="6 7">
    <name type="scientific">Zingiber officinale</name>
    <name type="common">Ginger</name>
    <name type="synonym">Amomum zingiber</name>
    <dbReference type="NCBI Taxonomy" id="94328"/>
    <lineage>
        <taxon>Eukaryota</taxon>
        <taxon>Viridiplantae</taxon>
        <taxon>Streptophyta</taxon>
        <taxon>Embryophyta</taxon>
        <taxon>Tracheophyta</taxon>
        <taxon>Spermatophyta</taxon>
        <taxon>Magnoliopsida</taxon>
        <taxon>Liliopsida</taxon>
        <taxon>Zingiberales</taxon>
        <taxon>Zingiberaceae</taxon>
        <taxon>Zingiber</taxon>
    </lineage>
</organism>
<reference evidence="6 7" key="1">
    <citation type="submission" date="2020-08" db="EMBL/GenBank/DDBJ databases">
        <title>Plant Genome Project.</title>
        <authorList>
            <person name="Zhang R.-G."/>
        </authorList>
    </citation>
    <scope>NUCLEOTIDE SEQUENCE [LARGE SCALE GENOMIC DNA]</scope>
    <source>
        <tissue evidence="6">Rhizome</tissue>
    </source>
</reference>
<feature type="compositionally biased region" description="Basic and acidic residues" evidence="2">
    <location>
        <begin position="55"/>
        <end position="69"/>
    </location>
</feature>
<feature type="domain" description="RNA polymerase sigma-70 region 4" evidence="5">
    <location>
        <begin position="417"/>
        <end position="470"/>
    </location>
</feature>
<accession>A0A8J5B934</accession>
<dbReference type="PANTHER" id="PTHR30603">
    <property type="entry name" value="RNA POLYMERASE SIGMA FACTOR RPO"/>
    <property type="match status" value="1"/>
</dbReference>
<feature type="region of interest" description="Disordered" evidence="2">
    <location>
        <begin position="132"/>
        <end position="154"/>
    </location>
</feature>
<evidence type="ECO:0000256" key="1">
    <source>
        <dbReference type="ARBA" id="ARBA00007788"/>
    </source>
</evidence>
<proteinExistence type="inferred from homology"/>
<dbReference type="Pfam" id="PF04545">
    <property type="entry name" value="Sigma70_r4"/>
    <property type="match status" value="1"/>
</dbReference>
<feature type="domain" description="RNA polymerase sigma-70 region 2" evidence="4">
    <location>
        <begin position="247"/>
        <end position="313"/>
    </location>
</feature>
<name>A0A8J5B934_ZINOF</name>
<dbReference type="PANTHER" id="PTHR30603:SF4">
    <property type="entry name" value="RNA POLYMERASE SIGMA FACTOR SIGE, CHLOROPLASTIC_MITOCHONDRIAL"/>
    <property type="match status" value="1"/>
</dbReference>
<protein>
    <recommendedName>
        <fullName evidence="8">Sigma factor</fullName>
    </recommendedName>
</protein>
<feature type="domain" description="RNA polymerase sigma-70 region 3" evidence="3">
    <location>
        <begin position="331"/>
        <end position="394"/>
    </location>
</feature>